<organism evidence="2 3">
    <name type="scientific">Tieghemostelium lacteum</name>
    <name type="common">Slime mold</name>
    <name type="synonym">Dictyostelium lacteum</name>
    <dbReference type="NCBI Taxonomy" id="361077"/>
    <lineage>
        <taxon>Eukaryota</taxon>
        <taxon>Amoebozoa</taxon>
        <taxon>Evosea</taxon>
        <taxon>Eumycetozoa</taxon>
        <taxon>Dictyostelia</taxon>
        <taxon>Dictyosteliales</taxon>
        <taxon>Raperosteliaceae</taxon>
        <taxon>Tieghemostelium</taxon>
    </lineage>
</organism>
<dbReference type="InterPro" id="IPR028011">
    <property type="entry name" value="DUF4476"/>
</dbReference>
<dbReference type="OMA" id="TDKQNYQ"/>
<sequence length="93" mass="10931">MIDLNNIDHIDDEITGVVQDKDRVRLIRTHANSFNFTSEQVKRLVKAQHYGESKIQTAILCYPNTTDKQNYQMVVDEFYDNEKNEIKSKLNIK</sequence>
<dbReference type="OrthoDB" id="13998at2759"/>
<dbReference type="AlphaFoldDB" id="A0A151ZB08"/>
<comment type="caution">
    <text evidence="2">The sequence shown here is derived from an EMBL/GenBank/DDBJ whole genome shotgun (WGS) entry which is preliminary data.</text>
</comment>
<evidence type="ECO:0000313" key="3">
    <source>
        <dbReference type="Proteomes" id="UP000076078"/>
    </source>
</evidence>
<dbReference type="InParanoid" id="A0A151ZB08"/>
<dbReference type="Proteomes" id="UP000076078">
    <property type="component" value="Unassembled WGS sequence"/>
</dbReference>
<keyword evidence="3" id="KW-1185">Reference proteome</keyword>
<feature type="domain" description="DUF4476" evidence="1">
    <location>
        <begin position="7"/>
        <end position="89"/>
    </location>
</feature>
<evidence type="ECO:0000313" key="2">
    <source>
        <dbReference type="EMBL" id="KYQ91118.1"/>
    </source>
</evidence>
<proteinExistence type="predicted"/>
<name>A0A151ZB08_TIELA</name>
<evidence type="ECO:0000259" key="1">
    <source>
        <dbReference type="Pfam" id="PF14771"/>
    </source>
</evidence>
<protein>
    <recommendedName>
        <fullName evidence="1">DUF4476 domain-containing protein</fullName>
    </recommendedName>
</protein>
<reference evidence="2 3" key="1">
    <citation type="submission" date="2015-12" db="EMBL/GenBank/DDBJ databases">
        <title>Dictyostelia acquired genes for synthesis and detection of signals that induce cell-type specialization by lateral gene transfer from prokaryotes.</title>
        <authorList>
            <person name="Gloeckner G."/>
            <person name="Schaap P."/>
        </authorList>
    </citation>
    <scope>NUCLEOTIDE SEQUENCE [LARGE SCALE GENOMIC DNA]</scope>
    <source>
        <strain evidence="2 3">TK</strain>
    </source>
</reference>
<dbReference type="Pfam" id="PF14771">
    <property type="entry name" value="DUF4476"/>
    <property type="match status" value="1"/>
</dbReference>
<accession>A0A151ZB08</accession>
<gene>
    <name evidence="2" type="ORF">DLAC_08024</name>
</gene>
<dbReference type="EMBL" id="LODT01000035">
    <property type="protein sequence ID" value="KYQ91118.1"/>
    <property type="molecule type" value="Genomic_DNA"/>
</dbReference>